<accession>X1ULA0</accession>
<sequence length="110" mass="12147">GYGDCEDTSLLLCSLLRNAINAHVVLGSLQGYGHAWVVNEGQIYETTYTQAQPVPDPEHYIPFVLFDDQAVLELWPGALREVFNLTRNEALKLNLIAEVVNGFATCGHNS</sequence>
<gene>
    <name evidence="1" type="ORF">S12H4_54927</name>
</gene>
<organism evidence="1">
    <name type="scientific">marine sediment metagenome</name>
    <dbReference type="NCBI Taxonomy" id="412755"/>
    <lineage>
        <taxon>unclassified sequences</taxon>
        <taxon>metagenomes</taxon>
        <taxon>ecological metagenomes</taxon>
    </lineage>
</organism>
<protein>
    <recommendedName>
        <fullName evidence="2">Transglutaminase-like domain-containing protein</fullName>
    </recommendedName>
</protein>
<feature type="non-terminal residue" evidence="1">
    <location>
        <position position="1"/>
    </location>
</feature>
<dbReference type="EMBL" id="BARW01035168">
    <property type="protein sequence ID" value="GAJ18304.1"/>
    <property type="molecule type" value="Genomic_DNA"/>
</dbReference>
<evidence type="ECO:0000313" key="1">
    <source>
        <dbReference type="EMBL" id="GAJ18304.1"/>
    </source>
</evidence>
<dbReference type="Gene3D" id="3.10.620.30">
    <property type="match status" value="1"/>
</dbReference>
<dbReference type="AlphaFoldDB" id="X1ULA0"/>
<evidence type="ECO:0008006" key="2">
    <source>
        <dbReference type="Google" id="ProtNLM"/>
    </source>
</evidence>
<proteinExistence type="predicted"/>
<comment type="caution">
    <text evidence="1">The sequence shown here is derived from an EMBL/GenBank/DDBJ whole genome shotgun (WGS) entry which is preliminary data.</text>
</comment>
<reference evidence="1" key="1">
    <citation type="journal article" date="2014" name="Front. Microbiol.">
        <title>High frequency of phylogenetically diverse reductive dehalogenase-homologous genes in deep subseafloor sedimentary metagenomes.</title>
        <authorList>
            <person name="Kawai M."/>
            <person name="Futagami T."/>
            <person name="Toyoda A."/>
            <person name="Takaki Y."/>
            <person name="Nishi S."/>
            <person name="Hori S."/>
            <person name="Arai W."/>
            <person name="Tsubouchi T."/>
            <person name="Morono Y."/>
            <person name="Uchiyama I."/>
            <person name="Ito T."/>
            <person name="Fujiyama A."/>
            <person name="Inagaki F."/>
            <person name="Takami H."/>
        </authorList>
    </citation>
    <scope>NUCLEOTIDE SEQUENCE</scope>
    <source>
        <strain evidence="1">Expedition CK06-06</strain>
    </source>
</reference>
<name>X1ULA0_9ZZZZ</name>